<dbReference type="Proteomes" id="UP000000639">
    <property type="component" value="Chromosome"/>
</dbReference>
<keyword evidence="2" id="KW-1185">Reference proteome</keyword>
<sequence>MNKKNRPQIQKREYSISDAAKVLETSEEFLIKLIVDRKIRACVLFVDFHPYQSHSAVFVSTDIDTTEANKQWLKRDELDTNTVEDEFGFHPENSDGEDLDNCPLNRIFGTYHSKIQVSFFNMDENGRMGEILYCWIKGLWEIEPLDEIKELITHSSETPILINVVPYMPEGLYHYEVDKIHGAYLGGFAVDVAVQDIRISYDDMQRLHAHLDGGEELVKLDGNKMPLKELNELNELKERNPRSPSIQASTLLVQILDAYCPFADELFNEPSAAMELLEKDFAFKLLKAPKMSAKTLYRMIKAGKERL</sequence>
<dbReference type="RefSeq" id="WP_011769957.1">
    <property type="nucleotide sequence ID" value="NC_008709.1"/>
</dbReference>
<proteinExistence type="predicted"/>
<dbReference type="eggNOG" id="ENOG502ZT2H">
    <property type="taxonomic scope" value="Bacteria"/>
</dbReference>
<gene>
    <name evidence="1" type="ordered locus">Ping_1600</name>
</gene>
<dbReference type="KEGG" id="pin:Ping_1600"/>
<evidence type="ECO:0000313" key="2">
    <source>
        <dbReference type="Proteomes" id="UP000000639"/>
    </source>
</evidence>
<dbReference type="EMBL" id="CP000510">
    <property type="protein sequence ID" value="ABM03397.1"/>
    <property type="molecule type" value="Genomic_DNA"/>
</dbReference>
<name>A1SV82_PSYIN</name>
<organism evidence="1 2">
    <name type="scientific">Psychromonas ingrahamii (strain DSM 17664 / CCUG 51855 / 37)</name>
    <dbReference type="NCBI Taxonomy" id="357804"/>
    <lineage>
        <taxon>Bacteria</taxon>
        <taxon>Pseudomonadati</taxon>
        <taxon>Pseudomonadota</taxon>
        <taxon>Gammaproteobacteria</taxon>
        <taxon>Alteromonadales</taxon>
        <taxon>Psychromonadaceae</taxon>
        <taxon>Psychromonas</taxon>
    </lineage>
</organism>
<dbReference type="AlphaFoldDB" id="A1SV82"/>
<accession>A1SV82</accession>
<protein>
    <submittedName>
        <fullName evidence="1">Uncharacterized protein</fullName>
    </submittedName>
</protein>
<evidence type="ECO:0000313" key="1">
    <source>
        <dbReference type="EMBL" id="ABM03397.1"/>
    </source>
</evidence>
<reference evidence="1 2" key="1">
    <citation type="submission" date="2007-01" db="EMBL/GenBank/DDBJ databases">
        <title>Complete sequence of Psychromonas ingrahamii 37.</title>
        <authorList>
            <consortium name="US DOE Joint Genome Institute"/>
            <person name="Copeland A."/>
            <person name="Lucas S."/>
            <person name="Lapidus A."/>
            <person name="Barry K."/>
            <person name="Detter J.C."/>
            <person name="Glavina del Rio T."/>
            <person name="Hammon N."/>
            <person name="Israni S."/>
            <person name="Dalin E."/>
            <person name="Tice H."/>
            <person name="Pitluck S."/>
            <person name="Thompson L.S."/>
            <person name="Brettin T."/>
            <person name="Bruce D."/>
            <person name="Han C."/>
            <person name="Tapia R."/>
            <person name="Schmutz J."/>
            <person name="Larimer F."/>
            <person name="Land M."/>
            <person name="Hauser L."/>
            <person name="Kyrpides N."/>
            <person name="Ivanova N."/>
            <person name="Staley J."/>
            <person name="Richardson P."/>
        </authorList>
    </citation>
    <scope>NUCLEOTIDE SEQUENCE [LARGE SCALE GENOMIC DNA]</scope>
    <source>
        <strain evidence="1 2">37</strain>
    </source>
</reference>
<dbReference type="HOGENOM" id="CLU_905770_0_0_6"/>